<evidence type="ECO:0000313" key="5">
    <source>
        <dbReference type="Proteomes" id="UP000439903"/>
    </source>
</evidence>
<dbReference type="InterPro" id="IPR050956">
    <property type="entry name" value="2C_system_His_kinase"/>
</dbReference>
<evidence type="ECO:0000313" key="4">
    <source>
        <dbReference type="EMBL" id="KAF0410287.1"/>
    </source>
</evidence>
<keyword evidence="5" id="KW-1185">Reference proteome</keyword>
<reference evidence="4 5" key="1">
    <citation type="journal article" date="2019" name="Environ. Microbiol.">
        <title>At the nexus of three kingdoms: the genome of the mycorrhizal fungus Gigaspora margarita provides insights into plant, endobacterial and fungal interactions.</title>
        <authorList>
            <person name="Venice F."/>
            <person name="Ghignone S."/>
            <person name="Salvioli di Fossalunga A."/>
            <person name="Amselem J."/>
            <person name="Novero M."/>
            <person name="Xianan X."/>
            <person name="Sedzielewska Toro K."/>
            <person name="Morin E."/>
            <person name="Lipzen A."/>
            <person name="Grigoriev I.V."/>
            <person name="Henrissat B."/>
            <person name="Martin F.M."/>
            <person name="Bonfante P."/>
        </authorList>
    </citation>
    <scope>NUCLEOTIDE SEQUENCE [LARGE SCALE GENOMIC DNA]</scope>
    <source>
        <strain evidence="4 5">BEG34</strain>
    </source>
</reference>
<protein>
    <submittedName>
        <fullName evidence="4">PAS domain S-box protein</fullName>
    </submittedName>
</protein>
<dbReference type="SUPFAM" id="SSF55874">
    <property type="entry name" value="ATPase domain of HSP90 chaperone/DNA topoisomerase II/histidine kinase"/>
    <property type="match status" value="1"/>
</dbReference>
<comment type="caution">
    <text evidence="2">Lacks conserved residue(s) required for the propagation of feature annotation.</text>
</comment>
<dbReference type="InterPro" id="IPR036890">
    <property type="entry name" value="HATPase_C_sf"/>
</dbReference>
<accession>A0A8H3X578</accession>
<dbReference type="Proteomes" id="UP000439903">
    <property type="component" value="Unassembled WGS sequence"/>
</dbReference>
<evidence type="ECO:0000256" key="2">
    <source>
        <dbReference type="PROSITE-ProRule" id="PRU00169"/>
    </source>
</evidence>
<comment type="caution">
    <text evidence="4">The sequence shown here is derived from an EMBL/GenBank/DDBJ whole genome shotgun (WGS) entry which is preliminary data.</text>
</comment>
<organism evidence="4 5">
    <name type="scientific">Gigaspora margarita</name>
    <dbReference type="NCBI Taxonomy" id="4874"/>
    <lineage>
        <taxon>Eukaryota</taxon>
        <taxon>Fungi</taxon>
        <taxon>Fungi incertae sedis</taxon>
        <taxon>Mucoromycota</taxon>
        <taxon>Glomeromycotina</taxon>
        <taxon>Glomeromycetes</taxon>
        <taxon>Diversisporales</taxon>
        <taxon>Gigasporaceae</taxon>
        <taxon>Gigaspora</taxon>
    </lineage>
</organism>
<dbReference type="GO" id="GO:0000160">
    <property type="term" value="P:phosphorelay signal transduction system"/>
    <property type="evidence" value="ECO:0007669"/>
    <property type="project" value="InterPro"/>
</dbReference>
<dbReference type="Gene3D" id="3.40.50.2300">
    <property type="match status" value="1"/>
</dbReference>
<dbReference type="InterPro" id="IPR011006">
    <property type="entry name" value="CheY-like_superfamily"/>
</dbReference>
<dbReference type="PROSITE" id="PS50110">
    <property type="entry name" value="RESPONSE_REGULATORY"/>
    <property type="match status" value="1"/>
</dbReference>
<sequence>MEENLEKEIQLKAETIANKTKSQILANTSHDLFEKIIEQFIKDVENKQIELVLNYDIENLPRFIKSNPERLKQVLFYLLLNLIKFTKSHEIVVYISIKSQVIDNKESNPYSQIVKKDYLIVELHDTSNGYKDSIELGFSYCKNLVTINGGEFKIESQLGKGNKIWFTWNIDSLPLNTRFNSTINYILPSYIMLKQILVINLVESARNAILKYLKIIKKVDAFDTPSKGIQEIKNYLELCNQSVYDIIFIRLYEKNKNEIIKFLLELKEMNMSYNDLLIIFIISSNDETILAKNLSSKYEGQTSIIYSLITWQKITYLFSKLRDNIVENKNISTLKKAANYNNCQVNSTSQDLNNININEIASKNRSNPVSKSKCVLCIDNNSNNLKDMIQQLSSLGYSTISATNSQEAINIFKSEFEQLNSTHLTFLNSDINILEFCRISMVLYTISGFEISQAIRSICPQFSNIPIYALVASPIDKLHDKYIELGLDGCLIKLLKTEQLKKVSIQWINNNHH</sequence>
<dbReference type="InterPro" id="IPR001789">
    <property type="entry name" value="Sig_transdc_resp-reg_receiver"/>
</dbReference>
<gene>
    <name evidence="4" type="ORF">F8M41_008294</name>
</gene>
<keyword evidence="1" id="KW-0597">Phosphoprotein</keyword>
<name>A0A8H3X578_GIGMA</name>
<evidence type="ECO:0000259" key="3">
    <source>
        <dbReference type="PROSITE" id="PS50110"/>
    </source>
</evidence>
<evidence type="ECO:0000256" key="1">
    <source>
        <dbReference type="ARBA" id="ARBA00022553"/>
    </source>
</evidence>
<dbReference type="AlphaFoldDB" id="A0A8H3X578"/>
<dbReference type="SUPFAM" id="SSF52172">
    <property type="entry name" value="CheY-like"/>
    <property type="match status" value="1"/>
</dbReference>
<dbReference type="EMBL" id="WTPW01001866">
    <property type="protein sequence ID" value="KAF0410287.1"/>
    <property type="molecule type" value="Genomic_DNA"/>
</dbReference>
<dbReference type="PANTHER" id="PTHR43719">
    <property type="entry name" value="TWO-COMPONENT HISTIDINE KINASE"/>
    <property type="match status" value="1"/>
</dbReference>
<feature type="domain" description="Response regulatory" evidence="3">
    <location>
        <begin position="374"/>
        <end position="508"/>
    </location>
</feature>
<proteinExistence type="predicted"/>
<dbReference type="Gene3D" id="3.30.565.10">
    <property type="entry name" value="Histidine kinase-like ATPase, C-terminal domain"/>
    <property type="match status" value="1"/>
</dbReference>
<dbReference type="PANTHER" id="PTHR43719:SF28">
    <property type="entry name" value="PEROXIDE STRESS-ACTIVATED HISTIDINE KINASE MAK1-RELATED"/>
    <property type="match status" value="1"/>
</dbReference>